<dbReference type="AlphaFoldDB" id="A0A401SAB4"/>
<evidence type="ECO:0000256" key="5">
    <source>
        <dbReference type="SAM" id="MobiDB-lite"/>
    </source>
</evidence>
<evidence type="ECO:0000256" key="2">
    <source>
        <dbReference type="ARBA" id="ARBA00022729"/>
    </source>
</evidence>
<feature type="domain" description="Ig-like" evidence="8">
    <location>
        <begin position="121"/>
        <end position="206"/>
    </location>
</feature>
<feature type="compositionally biased region" description="Basic and acidic residues" evidence="5">
    <location>
        <begin position="298"/>
        <end position="310"/>
    </location>
</feature>
<dbReference type="InterPro" id="IPR003599">
    <property type="entry name" value="Ig_sub"/>
</dbReference>
<keyword evidence="6" id="KW-0812">Transmembrane</keyword>
<organism evidence="9 10">
    <name type="scientific">Chiloscyllium punctatum</name>
    <name type="common">Brownbanded bambooshark</name>
    <name type="synonym">Hemiscyllium punctatum</name>
    <dbReference type="NCBI Taxonomy" id="137246"/>
    <lineage>
        <taxon>Eukaryota</taxon>
        <taxon>Metazoa</taxon>
        <taxon>Chordata</taxon>
        <taxon>Craniata</taxon>
        <taxon>Vertebrata</taxon>
        <taxon>Chondrichthyes</taxon>
        <taxon>Elasmobranchii</taxon>
        <taxon>Galeomorphii</taxon>
        <taxon>Galeoidea</taxon>
        <taxon>Orectolobiformes</taxon>
        <taxon>Hemiscylliidae</taxon>
        <taxon>Chiloscyllium</taxon>
    </lineage>
</organism>
<accession>A0A401SAB4</accession>
<keyword evidence="4" id="KW-0325">Glycoprotein</keyword>
<sequence length="310" mass="34407">MAPLRAAATAALLLILVLVSKCGTIDVEIIYGFLNQSISLPLSKPTDVSEIVFKLNNHKVFEWENEETKYFGSFLQKFNYTDESVLIQRLQKEDTGSYTVDFIFSNGTIRKDNFFLKVLEPLAIPEASCIRNDSVVTLMCGLNNEGADITVEWKYHDNPVTPSDDFVFTNENKSLTISSPHSFSGEYTCIAKQPKDSSQSAPLLLSKCLETEGNGRNHYNLILSVLSLVVIIVFLLTVQKCKSKTENQALHQEYNKVLQENRGESSAVTAPSKSNNESEERASGLQNNCEESSQGEPKNIDECAEKAVGS</sequence>
<name>A0A401SAB4_CHIPU</name>
<feature type="chain" id="PRO_5045822090" description="Ig-like domain-containing protein" evidence="7">
    <location>
        <begin position="25"/>
        <end position="310"/>
    </location>
</feature>
<dbReference type="OMA" id="DKVIEWE"/>
<evidence type="ECO:0000256" key="1">
    <source>
        <dbReference type="ARBA" id="ARBA00004370"/>
    </source>
</evidence>
<feature type="compositionally biased region" description="Polar residues" evidence="5">
    <location>
        <begin position="264"/>
        <end position="275"/>
    </location>
</feature>
<dbReference type="PANTHER" id="PTHR12080">
    <property type="entry name" value="SIGNALING LYMPHOCYTIC ACTIVATION MOLECULE"/>
    <property type="match status" value="1"/>
</dbReference>
<evidence type="ECO:0000259" key="8">
    <source>
        <dbReference type="PROSITE" id="PS50835"/>
    </source>
</evidence>
<dbReference type="PROSITE" id="PS50835">
    <property type="entry name" value="IG_LIKE"/>
    <property type="match status" value="1"/>
</dbReference>
<keyword evidence="6" id="KW-1133">Transmembrane helix</keyword>
<feature type="transmembrane region" description="Helical" evidence="6">
    <location>
        <begin position="218"/>
        <end position="238"/>
    </location>
</feature>
<dbReference type="SUPFAM" id="SSF48726">
    <property type="entry name" value="Immunoglobulin"/>
    <property type="match status" value="2"/>
</dbReference>
<keyword evidence="10" id="KW-1185">Reference proteome</keyword>
<dbReference type="InterPro" id="IPR036179">
    <property type="entry name" value="Ig-like_dom_sf"/>
</dbReference>
<reference evidence="9 10" key="1">
    <citation type="journal article" date="2018" name="Nat. Ecol. Evol.">
        <title>Shark genomes provide insights into elasmobranch evolution and the origin of vertebrates.</title>
        <authorList>
            <person name="Hara Y"/>
            <person name="Yamaguchi K"/>
            <person name="Onimaru K"/>
            <person name="Kadota M"/>
            <person name="Koyanagi M"/>
            <person name="Keeley SD"/>
            <person name="Tatsumi K"/>
            <person name="Tanaka K"/>
            <person name="Motone F"/>
            <person name="Kageyama Y"/>
            <person name="Nozu R"/>
            <person name="Adachi N"/>
            <person name="Nishimura O"/>
            <person name="Nakagawa R"/>
            <person name="Tanegashima C"/>
            <person name="Kiyatake I"/>
            <person name="Matsumoto R"/>
            <person name="Murakumo K"/>
            <person name="Nishida K"/>
            <person name="Terakita A"/>
            <person name="Kuratani S"/>
            <person name="Sato K"/>
            <person name="Hyodo S Kuraku.S."/>
        </authorList>
    </citation>
    <scope>NUCLEOTIDE SEQUENCE [LARGE SCALE GENOMIC DNA]</scope>
</reference>
<protein>
    <recommendedName>
        <fullName evidence="8">Ig-like domain-containing protein</fullName>
    </recommendedName>
</protein>
<evidence type="ECO:0000256" key="3">
    <source>
        <dbReference type="ARBA" id="ARBA00023136"/>
    </source>
</evidence>
<comment type="caution">
    <text evidence="9">The sequence shown here is derived from an EMBL/GenBank/DDBJ whole genome shotgun (WGS) entry which is preliminary data.</text>
</comment>
<dbReference type="InterPro" id="IPR015631">
    <property type="entry name" value="CD2/SLAM_rcpt"/>
</dbReference>
<feature type="region of interest" description="Disordered" evidence="5">
    <location>
        <begin position="261"/>
        <end position="310"/>
    </location>
</feature>
<comment type="subcellular location">
    <subcellularLocation>
        <location evidence="1">Membrane</location>
    </subcellularLocation>
</comment>
<dbReference type="GO" id="GO:0016020">
    <property type="term" value="C:membrane"/>
    <property type="evidence" value="ECO:0007669"/>
    <property type="project" value="UniProtKB-SubCell"/>
</dbReference>
<dbReference type="OrthoDB" id="9427418at2759"/>
<gene>
    <name evidence="9" type="ORF">chiPu_0005737</name>
</gene>
<dbReference type="InterPro" id="IPR007110">
    <property type="entry name" value="Ig-like_dom"/>
</dbReference>
<evidence type="ECO:0000313" key="9">
    <source>
        <dbReference type="EMBL" id="GCC27313.1"/>
    </source>
</evidence>
<keyword evidence="3 6" id="KW-0472">Membrane</keyword>
<dbReference type="EMBL" id="BEZZ01000160">
    <property type="protein sequence ID" value="GCC27313.1"/>
    <property type="molecule type" value="Genomic_DNA"/>
</dbReference>
<dbReference type="InterPro" id="IPR013783">
    <property type="entry name" value="Ig-like_fold"/>
</dbReference>
<dbReference type="InterPro" id="IPR013098">
    <property type="entry name" value="Ig_I-set"/>
</dbReference>
<proteinExistence type="predicted"/>
<evidence type="ECO:0000313" key="10">
    <source>
        <dbReference type="Proteomes" id="UP000287033"/>
    </source>
</evidence>
<evidence type="ECO:0000256" key="6">
    <source>
        <dbReference type="SAM" id="Phobius"/>
    </source>
</evidence>
<evidence type="ECO:0000256" key="4">
    <source>
        <dbReference type="ARBA" id="ARBA00023180"/>
    </source>
</evidence>
<dbReference type="Gene3D" id="2.60.40.10">
    <property type="entry name" value="Immunoglobulins"/>
    <property type="match status" value="2"/>
</dbReference>
<dbReference type="Pfam" id="PF07679">
    <property type="entry name" value="I-set"/>
    <property type="match status" value="1"/>
</dbReference>
<keyword evidence="2 7" id="KW-0732">Signal</keyword>
<dbReference type="PANTHER" id="PTHR12080:SF48">
    <property type="entry name" value="IMMUNOGLOBULIN SUBTYPE DOMAIN-CONTAINING PROTEIN"/>
    <property type="match status" value="1"/>
</dbReference>
<feature type="compositionally biased region" description="Polar residues" evidence="5">
    <location>
        <begin position="284"/>
        <end position="296"/>
    </location>
</feature>
<dbReference type="STRING" id="137246.A0A401SAB4"/>
<feature type="signal peptide" evidence="7">
    <location>
        <begin position="1"/>
        <end position="24"/>
    </location>
</feature>
<dbReference type="Proteomes" id="UP000287033">
    <property type="component" value="Unassembled WGS sequence"/>
</dbReference>
<dbReference type="SMART" id="SM00409">
    <property type="entry name" value="IG"/>
    <property type="match status" value="2"/>
</dbReference>
<evidence type="ECO:0000256" key="7">
    <source>
        <dbReference type="SAM" id="SignalP"/>
    </source>
</evidence>